<accession>A0A1A5YFU5</accession>
<dbReference type="AlphaFoldDB" id="A0A1A5YFU5"/>
<name>A0A1A5YFU5_9BACL</name>
<sequence>MAIAAGLLCGILFSEWFIAFVACWVSGVIYCMLIPFFQPHLKATNRNIQSPPLITFYFEKFKNFLFIAVFFAYVGRLIAGLF</sequence>
<evidence type="ECO:0000313" key="3">
    <source>
        <dbReference type="Proteomes" id="UP000092024"/>
    </source>
</evidence>
<dbReference type="RefSeq" id="WP_068685127.1">
    <property type="nucleotide sequence ID" value="NZ_LYPA01000065.1"/>
</dbReference>
<evidence type="ECO:0000256" key="1">
    <source>
        <dbReference type="SAM" id="Phobius"/>
    </source>
</evidence>
<organism evidence="2 3">
    <name type="scientific">Paenibacillus oryzae</name>
    <dbReference type="NCBI Taxonomy" id="1844972"/>
    <lineage>
        <taxon>Bacteria</taxon>
        <taxon>Bacillati</taxon>
        <taxon>Bacillota</taxon>
        <taxon>Bacilli</taxon>
        <taxon>Bacillales</taxon>
        <taxon>Paenibacillaceae</taxon>
        <taxon>Paenibacillus</taxon>
    </lineage>
</organism>
<dbReference type="Proteomes" id="UP000092024">
    <property type="component" value="Unassembled WGS sequence"/>
</dbReference>
<dbReference type="EMBL" id="LYPA01000065">
    <property type="protein sequence ID" value="OBR64452.1"/>
    <property type="molecule type" value="Genomic_DNA"/>
</dbReference>
<keyword evidence="1" id="KW-1133">Transmembrane helix</keyword>
<keyword evidence="1" id="KW-0812">Transmembrane</keyword>
<protein>
    <submittedName>
        <fullName evidence="2">Uncharacterized protein</fullName>
    </submittedName>
</protein>
<reference evidence="2 3" key="1">
    <citation type="submission" date="2016-05" db="EMBL/GenBank/DDBJ databases">
        <title>Paenibacillus oryzae. sp. nov., isolated from the rice root.</title>
        <authorList>
            <person name="Zhang J."/>
            <person name="Zhang X."/>
        </authorList>
    </citation>
    <scope>NUCLEOTIDE SEQUENCE [LARGE SCALE GENOMIC DNA]</scope>
    <source>
        <strain evidence="2 3">1DrF-4</strain>
    </source>
</reference>
<keyword evidence="1" id="KW-0472">Membrane</keyword>
<keyword evidence="3" id="KW-1185">Reference proteome</keyword>
<evidence type="ECO:0000313" key="2">
    <source>
        <dbReference type="EMBL" id="OBR64452.1"/>
    </source>
</evidence>
<gene>
    <name evidence="2" type="ORF">A7K91_13240</name>
</gene>
<feature type="transmembrane region" description="Helical" evidence="1">
    <location>
        <begin position="64"/>
        <end position="81"/>
    </location>
</feature>
<proteinExistence type="predicted"/>
<comment type="caution">
    <text evidence="2">The sequence shown here is derived from an EMBL/GenBank/DDBJ whole genome shotgun (WGS) entry which is preliminary data.</text>
</comment>
<feature type="transmembrane region" description="Helical" evidence="1">
    <location>
        <begin position="16"/>
        <end position="37"/>
    </location>
</feature>